<evidence type="ECO:0000256" key="1">
    <source>
        <dbReference type="ARBA" id="ARBA00004687"/>
    </source>
</evidence>
<evidence type="ECO:0000256" key="2">
    <source>
        <dbReference type="ARBA" id="ARBA00009941"/>
    </source>
</evidence>
<accession>A0A7S4A4K0</accession>
<keyword evidence="3" id="KW-0337">GPI-anchor biosynthesis</keyword>
<sequence length="318" mass="34895">MRLSAALWCLATATATGATATAATATDQYYGEDTWVVVVGASRYFANYRHAGNALAVRKAARRFGVPRDRILVLLAEDPTLDARNPMRGEVYLHANQKFTDNLAVDDDGSYADVDYANEEVTPELVRNLLTGRYDATTPKSKRLDSNEHSNLFVYFTGHGGDEFLKFHDADELSAKELALTFAEMRAKRRFKRCILVVDTCQAGSLFKYLDNSTSGILAMASAKLGENAYASPADATTGVALADRFTEQAIRWLSSTGSEPGATWGHFVHQMTRARTGSTLEVYEKAWGSGLDWRSAPIRAFLGDPPGEEHSLTFAEL</sequence>
<dbReference type="InterPro" id="IPR028361">
    <property type="entry name" value="GPI_transamidase"/>
</dbReference>
<dbReference type="Pfam" id="PF01650">
    <property type="entry name" value="Peptidase_C13"/>
    <property type="match status" value="1"/>
</dbReference>
<reference evidence="6" key="1">
    <citation type="submission" date="2021-01" db="EMBL/GenBank/DDBJ databases">
        <authorList>
            <person name="Corre E."/>
            <person name="Pelletier E."/>
            <person name="Niang G."/>
            <person name="Scheremetjew M."/>
            <person name="Finn R."/>
            <person name="Kale V."/>
            <person name="Holt S."/>
            <person name="Cochrane G."/>
            <person name="Meng A."/>
            <person name="Brown T."/>
            <person name="Cohen L."/>
        </authorList>
    </citation>
    <scope>NUCLEOTIDE SEQUENCE</scope>
    <source>
        <strain evidence="6">CCMP1756</strain>
    </source>
</reference>
<evidence type="ECO:0000256" key="3">
    <source>
        <dbReference type="ARBA" id="ARBA00022502"/>
    </source>
</evidence>
<name>A0A7S4A4K0_9STRA</name>
<evidence type="ECO:0000313" key="8">
    <source>
        <dbReference type="Proteomes" id="UP000789595"/>
    </source>
</evidence>
<evidence type="ECO:0000256" key="4">
    <source>
        <dbReference type="ARBA" id="ARBA00022729"/>
    </source>
</evidence>
<dbReference type="PRINTS" id="PR00776">
    <property type="entry name" value="HEMOGLOBNASE"/>
</dbReference>
<feature type="signal peptide" evidence="5">
    <location>
        <begin position="1"/>
        <end position="18"/>
    </location>
</feature>
<comment type="similarity">
    <text evidence="2">Belongs to the peptidase C13 family.</text>
</comment>
<dbReference type="EMBL" id="CAKKNE010000001">
    <property type="protein sequence ID" value="CAH0366906.1"/>
    <property type="molecule type" value="Genomic_DNA"/>
</dbReference>
<dbReference type="GO" id="GO:0016255">
    <property type="term" value="P:attachment of GPI anchor to protein"/>
    <property type="evidence" value="ECO:0007669"/>
    <property type="project" value="InterPro"/>
</dbReference>
<organism evidence="6">
    <name type="scientific">Pelagomonas calceolata</name>
    <dbReference type="NCBI Taxonomy" id="35677"/>
    <lineage>
        <taxon>Eukaryota</taxon>
        <taxon>Sar</taxon>
        <taxon>Stramenopiles</taxon>
        <taxon>Ochrophyta</taxon>
        <taxon>Pelagophyceae</taxon>
        <taxon>Pelagomonadales</taxon>
        <taxon>Pelagomonadaceae</taxon>
        <taxon>Pelagomonas</taxon>
    </lineage>
</organism>
<dbReference type="Proteomes" id="UP000789595">
    <property type="component" value="Unassembled WGS sequence"/>
</dbReference>
<evidence type="ECO:0000313" key="6">
    <source>
        <dbReference type="EMBL" id="CAE0703305.1"/>
    </source>
</evidence>
<dbReference type="OrthoDB" id="192611at2759"/>
<proteinExistence type="inferred from homology"/>
<reference evidence="7" key="2">
    <citation type="submission" date="2021-11" db="EMBL/GenBank/DDBJ databases">
        <authorList>
            <consortium name="Genoscope - CEA"/>
            <person name="William W."/>
        </authorList>
    </citation>
    <scope>NUCLEOTIDE SEQUENCE</scope>
</reference>
<dbReference type="AlphaFoldDB" id="A0A7S4A4K0"/>
<dbReference type="InterPro" id="IPR001096">
    <property type="entry name" value="Peptidase_C13"/>
</dbReference>
<dbReference type="GO" id="GO:0042765">
    <property type="term" value="C:GPI-anchor transamidase complex"/>
    <property type="evidence" value="ECO:0007669"/>
    <property type="project" value="InterPro"/>
</dbReference>
<dbReference type="GO" id="GO:0003923">
    <property type="term" value="F:GPI-anchor transamidase activity"/>
    <property type="evidence" value="ECO:0007669"/>
    <property type="project" value="InterPro"/>
</dbReference>
<feature type="chain" id="PRO_5036212271" description="GPI-anchor transamidase" evidence="5">
    <location>
        <begin position="19"/>
        <end position="318"/>
    </location>
</feature>
<dbReference type="GO" id="GO:0006506">
    <property type="term" value="P:GPI anchor biosynthetic process"/>
    <property type="evidence" value="ECO:0007669"/>
    <property type="project" value="UniProtKB-UniPathway"/>
</dbReference>
<evidence type="ECO:0000256" key="5">
    <source>
        <dbReference type="SAM" id="SignalP"/>
    </source>
</evidence>
<evidence type="ECO:0000313" key="7">
    <source>
        <dbReference type="EMBL" id="CAH0366906.1"/>
    </source>
</evidence>
<evidence type="ECO:0008006" key="9">
    <source>
        <dbReference type="Google" id="ProtNLM"/>
    </source>
</evidence>
<keyword evidence="4 5" id="KW-0732">Signal</keyword>
<gene>
    <name evidence="6" type="ORF">PCAL00307_LOCUS18752</name>
    <name evidence="7" type="ORF">PECAL_1P34200</name>
</gene>
<dbReference type="PANTHER" id="PTHR48067">
    <property type="entry name" value="GPI-ANCHOR TRANSAMIDASE"/>
    <property type="match status" value="1"/>
</dbReference>
<dbReference type="GO" id="GO:0006508">
    <property type="term" value="P:proteolysis"/>
    <property type="evidence" value="ECO:0007669"/>
    <property type="project" value="InterPro"/>
</dbReference>
<dbReference type="UniPathway" id="UPA00196"/>
<dbReference type="PANTHER" id="PTHR48067:SF1">
    <property type="entry name" value="GPI-ANCHOR TRANSAMIDASE"/>
    <property type="match status" value="1"/>
</dbReference>
<dbReference type="Gene3D" id="3.40.50.1460">
    <property type="match status" value="1"/>
</dbReference>
<protein>
    <recommendedName>
        <fullName evidence="9">GPI-anchor transamidase</fullName>
    </recommendedName>
</protein>
<comment type="pathway">
    <text evidence="1">Glycolipid biosynthesis; glycosylphosphatidylinositol-anchor biosynthesis.</text>
</comment>
<dbReference type="EMBL" id="HBIW01021741">
    <property type="protein sequence ID" value="CAE0703305.1"/>
    <property type="molecule type" value="Transcribed_RNA"/>
</dbReference>
<keyword evidence="8" id="KW-1185">Reference proteome</keyword>